<comment type="function">
    <text evidence="14">Acts as a processive, ATP-dependent zinc metallopeptidase for both cytoplasmic and membrane proteins. Plays a role in the quality control of integral membrane proteins.</text>
</comment>
<dbReference type="RefSeq" id="WP_113893630.1">
    <property type="nucleotide sequence ID" value="NZ_JANJGA010000001.1"/>
</dbReference>
<dbReference type="GO" id="GO:0008270">
    <property type="term" value="F:zinc ion binding"/>
    <property type="evidence" value="ECO:0007669"/>
    <property type="project" value="UniProtKB-UniRule"/>
</dbReference>
<dbReference type="InterPro" id="IPR003959">
    <property type="entry name" value="ATPase_AAA_core"/>
</dbReference>
<dbReference type="OrthoDB" id="9809379at2"/>
<dbReference type="SUPFAM" id="SSF140990">
    <property type="entry name" value="FtsH protease domain-like"/>
    <property type="match status" value="1"/>
</dbReference>
<comment type="similarity">
    <text evidence="2 14">In the C-terminal section; belongs to the peptidase M41 family.</text>
</comment>
<dbReference type="InterPro" id="IPR037219">
    <property type="entry name" value="Peptidase_M41-like"/>
</dbReference>
<feature type="compositionally biased region" description="Basic and acidic residues" evidence="16">
    <location>
        <begin position="656"/>
        <end position="702"/>
    </location>
</feature>
<evidence type="ECO:0000256" key="2">
    <source>
        <dbReference type="ARBA" id="ARBA00010044"/>
    </source>
</evidence>
<dbReference type="FunFam" id="3.40.50.300:FF:000001">
    <property type="entry name" value="ATP-dependent zinc metalloprotease FtsH"/>
    <property type="match status" value="1"/>
</dbReference>
<dbReference type="GO" id="GO:0004222">
    <property type="term" value="F:metalloendopeptidase activity"/>
    <property type="evidence" value="ECO:0007669"/>
    <property type="project" value="InterPro"/>
</dbReference>
<dbReference type="Gene3D" id="3.30.720.210">
    <property type="match status" value="1"/>
</dbReference>
<evidence type="ECO:0000256" key="11">
    <source>
        <dbReference type="ARBA" id="ARBA00023049"/>
    </source>
</evidence>
<dbReference type="Proteomes" id="UP000252669">
    <property type="component" value="Unassembled WGS sequence"/>
</dbReference>
<dbReference type="InterPro" id="IPR000642">
    <property type="entry name" value="Peptidase_M41"/>
</dbReference>
<evidence type="ECO:0000256" key="9">
    <source>
        <dbReference type="ARBA" id="ARBA00022840"/>
    </source>
</evidence>
<gene>
    <name evidence="14" type="primary">ftsH</name>
    <name evidence="18" type="ORF">CRU91_03980</name>
</gene>
<dbReference type="InterPro" id="IPR041569">
    <property type="entry name" value="AAA_lid_3"/>
</dbReference>
<evidence type="ECO:0000256" key="10">
    <source>
        <dbReference type="ARBA" id="ARBA00022989"/>
    </source>
</evidence>
<comment type="caution">
    <text evidence="18">The sequence shown here is derived from an EMBL/GenBank/DDBJ whole genome shotgun (WGS) entry which is preliminary data.</text>
</comment>
<dbReference type="PANTHER" id="PTHR43655">
    <property type="entry name" value="ATP-DEPENDENT PROTEASE"/>
    <property type="match status" value="1"/>
</dbReference>
<dbReference type="GO" id="GO:0005524">
    <property type="term" value="F:ATP binding"/>
    <property type="evidence" value="ECO:0007669"/>
    <property type="project" value="UniProtKB-UniRule"/>
</dbReference>
<dbReference type="SMART" id="SM00382">
    <property type="entry name" value="AAA"/>
    <property type="match status" value="1"/>
</dbReference>
<keyword evidence="12 14" id="KW-0472">Membrane</keyword>
<keyword evidence="5 14" id="KW-0479">Metal-binding</keyword>
<evidence type="ECO:0000256" key="7">
    <source>
        <dbReference type="ARBA" id="ARBA00022801"/>
    </source>
</evidence>
<dbReference type="GO" id="GO:0006508">
    <property type="term" value="P:proteolysis"/>
    <property type="evidence" value="ECO:0007669"/>
    <property type="project" value="UniProtKB-KW"/>
</dbReference>
<keyword evidence="18" id="KW-0132">Cell division</keyword>
<evidence type="ECO:0000313" key="19">
    <source>
        <dbReference type="Proteomes" id="UP000252669"/>
    </source>
</evidence>
<keyword evidence="19" id="KW-1185">Reference proteome</keyword>
<organism evidence="18 19">
    <name type="scientific">Aliarcobacter vitoriensis</name>
    <dbReference type="NCBI Taxonomy" id="2011099"/>
    <lineage>
        <taxon>Bacteria</taxon>
        <taxon>Pseudomonadati</taxon>
        <taxon>Campylobacterota</taxon>
        <taxon>Epsilonproteobacteria</taxon>
        <taxon>Campylobacterales</taxon>
        <taxon>Arcobacteraceae</taxon>
        <taxon>Aliarcobacter</taxon>
    </lineage>
</organism>
<dbReference type="InterPro" id="IPR011546">
    <property type="entry name" value="Pept_M41_FtsH_extracell"/>
</dbReference>
<dbReference type="InterPro" id="IPR005936">
    <property type="entry name" value="FtsH"/>
</dbReference>
<evidence type="ECO:0000256" key="13">
    <source>
        <dbReference type="ARBA" id="ARBA00061570"/>
    </source>
</evidence>
<reference evidence="18 19" key="1">
    <citation type="submission" date="2017-10" db="EMBL/GenBank/DDBJ databases">
        <title>Genomics of the genus Arcobacter.</title>
        <authorList>
            <person name="Perez-Cataluna A."/>
            <person name="Figueras M.J."/>
        </authorList>
    </citation>
    <scope>NUCLEOTIDE SEQUENCE [LARGE SCALE GENOMIC DNA]</scope>
    <source>
        <strain evidence="18 19">CECT 9230</strain>
    </source>
</reference>
<comment type="similarity">
    <text evidence="13 14">In the central section; belongs to the AAA ATPase family.</text>
</comment>
<keyword evidence="8 14" id="KW-0862">Zinc</keyword>
<keyword evidence="7 14" id="KW-0378">Hydrolase</keyword>
<dbReference type="Gene3D" id="1.10.8.60">
    <property type="match status" value="1"/>
</dbReference>
<dbReference type="SUPFAM" id="SSF52540">
    <property type="entry name" value="P-loop containing nucleoside triphosphate hydrolases"/>
    <property type="match status" value="1"/>
</dbReference>
<feature type="binding site" evidence="14">
    <location>
        <position position="467"/>
    </location>
    <ligand>
        <name>Zn(2+)</name>
        <dbReference type="ChEBI" id="CHEBI:29105"/>
        <note>catalytic</note>
    </ligand>
</feature>
<dbReference type="GO" id="GO:0004176">
    <property type="term" value="F:ATP-dependent peptidase activity"/>
    <property type="evidence" value="ECO:0007669"/>
    <property type="project" value="InterPro"/>
</dbReference>
<evidence type="ECO:0000313" key="18">
    <source>
        <dbReference type="EMBL" id="RBQ29499.1"/>
    </source>
</evidence>
<dbReference type="GO" id="GO:0030163">
    <property type="term" value="P:protein catabolic process"/>
    <property type="evidence" value="ECO:0007669"/>
    <property type="project" value="UniProtKB-UniRule"/>
</dbReference>
<dbReference type="GO" id="GO:0051301">
    <property type="term" value="P:cell division"/>
    <property type="evidence" value="ECO:0007669"/>
    <property type="project" value="UniProtKB-KW"/>
</dbReference>
<feature type="region of interest" description="Disordered" evidence="16">
    <location>
        <begin position="649"/>
        <end position="702"/>
    </location>
</feature>
<evidence type="ECO:0000256" key="6">
    <source>
        <dbReference type="ARBA" id="ARBA00022741"/>
    </source>
</evidence>
<evidence type="ECO:0000256" key="16">
    <source>
        <dbReference type="SAM" id="MobiDB-lite"/>
    </source>
</evidence>
<keyword evidence="14" id="KW-1003">Cell membrane</keyword>
<feature type="binding site" evidence="14">
    <location>
        <begin position="243"/>
        <end position="250"/>
    </location>
    <ligand>
        <name>ATP</name>
        <dbReference type="ChEBI" id="CHEBI:30616"/>
    </ligand>
</feature>
<name>A0A366MVH8_9BACT</name>
<dbReference type="Pfam" id="PF17862">
    <property type="entry name" value="AAA_lid_3"/>
    <property type="match status" value="1"/>
</dbReference>
<dbReference type="CDD" id="cd19501">
    <property type="entry name" value="RecA-like_FtsH"/>
    <property type="match status" value="1"/>
</dbReference>
<dbReference type="PANTHER" id="PTHR43655:SF2">
    <property type="entry name" value="AFG3 LIKE MATRIX AAA PEPTIDASE SUBUNIT 2, ISOFORM A"/>
    <property type="match status" value="1"/>
</dbReference>
<protein>
    <recommendedName>
        <fullName evidence="14">ATP-dependent zinc metalloprotease FtsH</fullName>
        <ecNumber evidence="14">3.4.24.-</ecNumber>
    </recommendedName>
</protein>
<dbReference type="AlphaFoldDB" id="A0A366MVH8"/>
<feature type="domain" description="AAA+ ATPase" evidence="17">
    <location>
        <begin position="235"/>
        <end position="376"/>
    </location>
</feature>
<keyword evidence="3 14" id="KW-0645">Protease</keyword>
<evidence type="ECO:0000256" key="4">
    <source>
        <dbReference type="ARBA" id="ARBA00022692"/>
    </source>
</evidence>
<comment type="cofactor">
    <cofactor evidence="14">
        <name>Zn(2+)</name>
        <dbReference type="ChEBI" id="CHEBI:29105"/>
    </cofactor>
    <text evidence="14">Binds 1 zinc ion per subunit.</text>
</comment>
<feature type="transmembrane region" description="Helical" evidence="14">
    <location>
        <begin position="34"/>
        <end position="52"/>
    </location>
</feature>
<evidence type="ECO:0000256" key="1">
    <source>
        <dbReference type="ARBA" id="ARBA00004370"/>
    </source>
</evidence>
<evidence type="ECO:0000259" key="17">
    <source>
        <dbReference type="SMART" id="SM00382"/>
    </source>
</evidence>
<dbReference type="FunFam" id="1.10.8.60:FF:000001">
    <property type="entry name" value="ATP-dependent zinc metalloprotease FtsH"/>
    <property type="match status" value="1"/>
</dbReference>
<dbReference type="InterPro" id="IPR003593">
    <property type="entry name" value="AAA+_ATPase"/>
</dbReference>
<keyword evidence="18" id="KW-0131">Cell cycle</keyword>
<sequence>MNNKRQNGRPQNNRQPNNNHNNNDNNNFFNNNPILIFVIFAIVTIFAFKVIMPEEVVNATPNQNIQAFGSNSGSNKTIAYSELKKLISSGKIEYVGIGNTQIRAISKNDGIQRVTYTARRVVPDETLIPELEKYNIGYGGINEENVLSDILFGWVIPIFLFFAIWMFLVKRMQKSMGGGSGGILGIGSSKKMINSEKPKVKFDDMAGNKEAKEEVQEVVDFLKAPDRYVRLGAQIPKGVLLVGPPGTGKTLLAKAVAGEADVQFLSVSGSAFIEMFVGVGASRVRDLFEQAKKVAPAIIFIDEIDAIGKSRASGGPMGGNDEREQTLNQLLAEMDGFSTESAPVIVLAATNRPEVLDPALLRPGRFDRQVLVDKPDYEGRIEILNVHIKDVKLAKNVDLKEVAKMTAGLAGADLANIINEAALLAGRASKNEVEATDFKEAVERQIAGLEKKSRRISPKERKIVAYHESGHALIAEITKGAKKVNKVSIVPRGLAALGYTLNTPEENKYLMQKHELIAEVDVLLGGRAAEEVFIGEISTGAGNDLERATNIIKSMATIYGMSDIAGLMVLERRTNQFLGGQTQKDFSDAMAKELDNHVKDTLNERYKVVLQALRDNSQSIEEMTAELLDIEVISGERVREIIKGNGGTVFEDEDLHTEALNKEEEKEDETSKSEVKEEQKDNIEDKSSENSQIEETKPTENS</sequence>
<dbReference type="Gene3D" id="1.20.58.760">
    <property type="entry name" value="Peptidase M41"/>
    <property type="match status" value="1"/>
</dbReference>
<comment type="subunit">
    <text evidence="14">Homohexamer.</text>
</comment>
<dbReference type="InterPro" id="IPR050928">
    <property type="entry name" value="ATP-dep_Zn_Metalloprotease"/>
</dbReference>
<evidence type="ECO:0000256" key="8">
    <source>
        <dbReference type="ARBA" id="ARBA00022833"/>
    </source>
</evidence>
<dbReference type="GO" id="GO:0005886">
    <property type="term" value="C:plasma membrane"/>
    <property type="evidence" value="ECO:0007669"/>
    <property type="project" value="UniProtKB-SubCell"/>
</dbReference>
<comment type="subcellular location">
    <subcellularLocation>
        <location evidence="14">Cell membrane</location>
        <topology evidence="14">Multi-pass membrane protein</topology>
        <orientation evidence="14">Cytoplasmic side</orientation>
    </subcellularLocation>
    <subcellularLocation>
        <location evidence="1">Membrane</location>
    </subcellularLocation>
</comment>
<dbReference type="HAMAP" id="MF_01458">
    <property type="entry name" value="FtsH"/>
    <property type="match status" value="1"/>
</dbReference>
<comment type="similarity">
    <text evidence="15">Belongs to the AAA ATPase family.</text>
</comment>
<feature type="transmembrane region" description="Helical" evidence="14">
    <location>
        <begin position="150"/>
        <end position="169"/>
    </location>
</feature>
<keyword evidence="6 14" id="KW-0547">Nucleotide-binding</keyword>
<dbReference type="NCBIfam" id="TIGR01241">
    <property type="entry name" value="FtsH_fam"/>
    <property type="match status" value="1"/>
</dbReference>
<evidence type="ECO:0000256" key="14">
    <source>
        <dbReference type="HAMAP-Rule" id="MF_01458"/>
    </source>
</evidence>
<keyword evidence="9 14" id="KW-0067">ATP-binding</keyword>
<dbReference type="InterPro" id="IPR003960">
    <property type="entry name" value="ATPase_AAA_CS"/>
</dbReference>
<evidence type="ECO:0000256" key="3">
    <source>
        <dbReference type="ARBA" id="ARBA00022670"/>
    </source>
</evidence>
<evidence type="ECO:0000256" key="15">
    <source>
        <dbReference type="RuleBase" id="RU003651"/>
    </source>
</evidence>
<feature type="binding site" evidence="14">
    <location>
        <position position="471"/>
    </location>
    <ligand>
        <name>Zn(2+)</name>
        <dbReference type="ChEBI" id="CHEBI:29105"/>
        <note>catalytic</note>
    </ligand>
</feature>
<feature type="binding site" evidence="14">
    <location>
        <position position="544"/>
    </location>
    <ligand>
        <name>Zn(2+)</name>
        <dbReference type="ChEBI" id="CHEBI:29105"/>
        <note>catalytic</note>
    </ligand>
</feature>
<keyword evidence="4 14" id="KW-0812">Transmembrane</keyword>
<dbReference type="InterPro" id="IPR027417">
    <property type="entry name" value="P-loop_NTPase"/>
</dbReference>
<dbReference type="Pfam" id="PF00004">
    <property type="entry name" value="AAA"/>
    <property type="match status" value="1"/>
</dbReference>
<evidence type="ECO:0000256" key="5">
    <source>
        <dbReference type="ARBA" id="ARBA00022723"/>
    </source>
</evidence>
<evidence type="ECO:0000256" key="12">
    <source>
        <dbReference type="ARBA" id="ARBA00023136"/>
    </source>
</evidence>
<dbReference type="FunFam" id="1.20.58.760:FF:000001">
    <property type="entry name" value="ATP-dependent zinc metalloprotease FtsH"/>
    <property type="match status" value="1"/>
</dbReference>
<keyword evidence="10 14" id="KW-1133">Transmembrane helix</keyword>
<accession>A0A366MVH8</accession>
<dbReference type="Pfam" id="PF01434">
    <property type="entry name" value="Peptidase_M41"/>
    <property type="match status" value="1"/>
</dbReference>
<dbReference type="EC" id="3.4.24.-" evidence="14"/>
<proteinExistence type="inferred from homology"/>
<dbReference type="GO" id="GO:0016887">
    <property type="term" value="F:ATP hydrolysis activity"/>
    <property type="evidence" value="ECO:0007669"/>
    <property type="project" value="UniProtKB-UniRule"/>
</dbReference>
<keyword evidence="11 14" id="KW-0482">Metalloprotease</keyword>
<dbReference type="PROSITE" id="PS00674">
    <property type="entry name" value="AAA"/>
    <property type="match status" value="1"/>
</dbReference>
<dbReference type="Gene3D" id="3.40.50.300">
    <property type="entry name" value="P-loop containing nucleotide triphosphate hydrolases"/>
    <property type="match status" value="1"/>
</dbReference>
<dbReference type="EMBL" id="PDKB01000005">
    <property type="protein sequence ID" value="RBQ29499.1"/>
    <property type="molecule type" value="Genomic_DNA"/>
</dbReference>
<feature type="active site" evidence="14">
    <location>
        <position position="468"/>
    </location>
</feature>
<feature type="region of interest" description="Disordered" evidence="16">
    <location>
        <begin position="1"/>
        <end position="25"/>
    </location>
</feature>
<dbReference type="Pfam" id="PF06480">
    <property type="entry name" value="FtsH_ext"/>
    <property type="match status" value="1"/>
</dbReference>